<sequence length="384" mass="42491">MKFLHTADWQLGKPFARIPDADKRHRLQQARLDCLERLAAIARRADARFILVAGDLFDSPSPARSLVSATFQAIGAMRLPVVAIPGNHDFGGPGGPWEQAFVQQEMAALAPNFSILTEERPLVLDEAVILPAPLHQRHVAHDPTAWIRQTCDALPDDRPRIVLAHGSVHGFGSADEEEGATTYNRLDLSRLPDDQIDYIALGDWHGLKSIDPKTWYSGTPEIDGFPKGEGHRPGHALLVEVARGVAPQVEVVATGSIRWERIGFRFDAESSLAQLERLFDDRLGSGAEGALLHLDLSGRLTLSERLALDQRLETWEARLIWLRVDDQVREAPSGDEIERLTQRAEDPLTARVARRLLAETESLDAEVAAIARLALRELYQAANA</sequence>
<evidence type="ECO:0000256" key="3">
    <source>
        <dbReference type="ARBA" id="ARBA00022839"/>
    </source>
</evidence>
<evidence type="ECO:0000256" key="2">
    <source>
        <dbReference type="ARBA" id="ARBA00022801"/>
    </source>
</evidence>
<accession>A0A850RF70</accession>
<dbReference type="Pfam" id="PF00149">
    <property type="entry name" value="Metallophos"/>
    <property type="match status" value="1"/>
</dbReference>
<evidence type="ECO:0000256" key="1">
    <source>
        <dbReference type="ARBA" id="ARBA00022722"/>
    </source>
</evidence>
<evidence type="ECO:0000259" key="4">
    <source>
        <dbReference type="Pfam" id="PF00149"/>
    </source>
</evidence>
<dbReference type="GO" id="GO:0004527">
    <property type="term" value="F:exonuclease activity"/>
    <property type="evidence" value="ECO:0007669"/>
    <property type="project" value="UniProtKB-KW"/>
</dbReference>
<evidence type="ECO:0000313" key="6">
    <source>
        <dbReference type="Proteomes" id="UP000592294"/>
    </source>
</evidence>
<comment type="caution">
    <text evidence="5">The sequence shown here is derived from an EMBL/GenBank/DDBJ whole genome shotgun (WGS) entry which is preliminary data.</text>
</comment>
<dbReference type="SUPFAM" id="SSF56300">
    <property type="entry name" value="Metallo-dependent phosphatases"/>
    <property type="match status" value="1"/>
</dbReference>
<evidence type="ECO:0000313" key="5">
    <source>
        <dbReference type="EMBL" id="NVZ08301.1"/>
    </source>
</evidence>
<protein>
    <submittedName>
        <fullName evidence="5">DNA repair exonuclease</fullName>
    </submittedName>
</protein>
<organism evidence="5 6">
    <name type="scientific">Allochromatium humboldtianum</name>
    <dbReference type="NCBI Taxonomy" id="504901"/>
    <lineage>
        <taxon>Bacteria</taxon>
        <taxon>Pseudomonadati</taxon>
        <taxon>Pseudomonadota</taxon>
        <taxon>Gammaproteobacteria</taxon>
        <taxon>Chromatiales</taxon>
        <taxon>Chromatiaceae</taxon>
        <taxon>Allochromatium</taxon>
    </lineage>
</organism>
<dbReference type="InterPro" id="IPR029052">
    <property type="entry name" value="Metallo-depent_PP-like"/>
</dbReference>
<dbReference type="PANTHER" id="PTHR30337:SF0">
    <property type="entry name" value="NUCLEASE SBCCD SUBUNIT D"/>
    <property type="match status" value="1"/>
</dbReference>
<dbReference type="PIRSF" id="PIRSF033093">
    <property type="entry name" value="UCP_ML1119"/>
    <property type="match status" value="1"/>
</dbReference>
<feature type="domain" description="Calcineurin-like phosphoesterase" evidence="4">
    <location>
        <begin position="1"/>
        <end position="205"/>
    </location>
</feature>
<keyword evidence="2" id="KW-0378">Hydrolase</keyword>
<dbReference type="EMBL" id="JABZEO010000002">
    <property type="protein sequence ID" value="NVZ08301.1"/>
    <property type="molecule type" value="Genomic_DNA"/>
</dbReference>
<gene>
    <name evidence="5" type="ORF">HW932_03400</name>
</gene>
<dbReference type="InterPro" id="IPR041796">
    <property type="entry name" value="Mre11_N"/>
</dbReference>
<dbReference type="AlphaFoldDB" id="A0A850RF70"/>
<dbReference type="CDD" id="cd00840">
    <property type="entry name" value="MPP_Mre11_N"/>
    <property type="match status" value="1"/>
</dbReference>
<dbReference type="Proteomes" id="UP000592294">
    <property type="component" value="Unassembled WGS sequence"/>
</dbReference>
<keyword evidence="6" id="KW-1185">Reference proteome</keyword>
<dbReference type="InterPro" id="IPR004843">
    <property type="entry name" value="Calcineurin-like_PHP"/>
</dbReference>
<dbReference type="InterPro" id="IPR050535">
    <property type="entry name" value="DNA_Repair-Maintenance_Comp"/>
</dbReference>
<dbReference type="InterPro" id="IPR014577">
    <property type="entry name" value="UCP033093_metalloPase"/>
</dbReference>
<dbReference type="Gene3D" id="3.60.21.10">
    <property type="match status" value="1"/>
</dbReference>
<proteinExistence type="predicted"/>
<keyword evidence="1" id="KW-0540">Nuclease</keyword>
<dbReference type="PANTHER" id="PTHR30337">
    <property type="entry name" value="COMPONENT OF ATP-DEPENDENT DSDNA EXONUCLEASE"/>
    <property type="match status" value="1"/>
</dbReference>
<keyword evidence="3 5" id="KW-0269">Exonuclease</keyword>
<name>A0A850RF70_9GAMM</name>
<dbReference type="RefSeq" id="WP_176975089.1">
    <property type="nucleotide sequence ID" value="NZ_JABZEO010000002.1"/>
</dbReference>
<reference evidence="5 6" key="1">
    <citation type="submission" date="2020-06" db="EMBL/GenBank/DDBJ databases">
        <title>Whole-genome sequence of Allochromatium humboldtianum DSM 21881, type strain.</title>
        <authorList>
            <person name="Kyndt J.A."/>
            <person name="Meyer T.E."/>
        </authorList>
    </citation>
    <scope>NUCLEOTIDE SEQUENCE [LARGE SCALE GENOMIC DNA]</scope>
    <source>
        <strain evidence="5 6">DSM 21881</strain>
    </source>
</reference>